<evidence type="ECO:0000313" key="11">
    <source>
        <dbReference type="Proteomes" id="UP000249218"/>
    </source>
</evidence>
<keyword evidence="8" id="KW-0807">Transducer</keyword>
<keyword evidence="3 9" id="KW-0812">Transmembrane</keyword>
<protein>
    <recommendedName>
        <fullName evidence="12">Odorant receptor</fullName>
    </recommendedName>
</protein>
<evidence type="ECO:0000256" key="2">
    <source>
        <dbReference type="ARBA" id="ARBA00022606"/>
    </source>
</evidence>
<keyword evidence="2" id="KW-0716">Sensory transduction</keyword>
<dbReference type="OrthoDB" id="7257204at2759"/>
<evidence type="ECO:0000256" key="8">
    <source>
        <dbReference type="ARBA" id="ARBA00023224"/>
    </source>
</evidence>
<dbReference type="Proteomes" id="UP000249218">
    <property type="component" value="Unassembled WGS sequence"/>
</dbReference>
<gene>
    <name evidence="10" type="primary">HaOG210879</name>
    <name evidence="10" type="ORF">B5X24_HaOG210879</name>
</gene>
<dbReference type="InterPro" id="IPR004117">
    <property type="entry name" value="7tm6_olfct_rcpt"/>
</dbReference>
<dbReference type="GO" id="GO:0004984">
    <property type="term" value="F:olfactory receptor activity"/>
    <property type="evidence" value="ECO:0007669"/>
    <property type="project" value="InterPro"/>
</dbReference>
<evidence type="ECO:0000256" key="6">
    <source>
        <dbReference type="ARBA" id="ARBA00023136"/>
    </source>
</evidence>
<evidence type="ECO:0000256" key="3">
    <source>
        <dbReference type="ARBA" id="ARBA00022692"/>
    </source>
</evidence>
<keyword evidence="6 9" id="KW-0472">Membrane</keyword>
<evidence type="ECO:0000313" key="10">
    <source>
        <dbReference type="EMBL" id="PZC72610.1"/>
    </source>
</evidence>
<keyword evidence="7" id="KW-0675">Receptor</keyword>
<evidence type="ECO:0008006" key="12">
    <source>
        <dbReference type="Google" id="ProtNLM"/>
    </source>
</evidence>
<evidence type="ECO:0000256" key="1">
    <source>
        <dbReference type="ARBA" id="ARBA00004141"/>
    </source>
</evidence>
<evidence type="ECO:0000256" key="7">
    <source>
        <dbReference type="ARBA" id="ARBA00023170"/>
    </source>
</evidence>
<name>A0A2W1BIN5_HELAM</name>
<dbReference type="Pfam" id="PF02949">
    <property type="entry name" value="7tm_6"/>
    <property type="match status" value="1"/>
</dbReference>
<dbReference type="GO" id="GO:0007165">
    <property type="term" value="P:signal transduction"/>
    <property type="evidence" value="ECO:0007669"/>
    <property type="project" value="UniProtKB-KW"/>
</dbReference>
<dbReference type="AlphaFoldDB" id="A0A2W1BIN5"/>
<organism evidence="10 11">
    <name type="scientific">Helicoverpa armigera</name>
    <name type="common">Cotton bollworm</name>
    <name type="synonym">Heliothis armigera</name>
    <dbReference type="NCBI Taxonomy" id="29058"/>
    <lineage>
        <taxon>Eukaryota</taxon>
        <taxon>Metazoa</taxon>
        <taxon>Ecdysozoa</taxon>
        <taxon>Arthropoda</taxon>
        <taxon>Hexapoda</taxon>
        <taxon>Insecta</taxon>
        <taxon>Pterygota</taxon>
        <taxon>Neoptera</taxon>
        <taxon>Endopterygota</taxon>
        <taxon>Lepidoptera</taxon>
        <taxon>Glossata</taxon>
        <taxon>Ditrysia</taxon>
        <taxon>Noctuoidea</taxon>
        <taxon>Noctuidae</taxon>
        <taxon>Heliothinae</taxon>
        <taxon>Helicoverpa</taxon>
    </lineage>
</organism>
<keyword evidence="5 9" id="KW-1133">Transmembrane helix</keyword>
<sequence>MDLKERKIILTFAVFQGMQYHFLFNHAILALFQICAYTWFGEQAIFKGSELRRALLEFDWTSMHRKDKNNYLIIISYMKKDFRIKTAFNNDLCLVTMTSVSNVQADYQPRRLFCSHQPSCADATTKISFLLDHLMLEEN</sequence>
<comment type="subcellular location">
    <subcellularLocation>
        <location evidence="1">Membrane</location>
        <topology evidence="1">Multi-pass membrane protein</topology>
    </subcellularLocation>
</comment>
<dbReference type="GO" id="GO:0005549">
    <property type="term" value="F:odorant binding"/>
    <property type="evidence" value="ECO:0007669"/>
    <property type="project" value="InterPro"/>
</dbReference>
<evidence type="ECO:0000256" key="9">
    <source>
        <dbReference type="SAM" id="Phobius"/>
    </source>
</evidence>
<evidence type="ECO:0000256" key="5">
    <source>
        <dbReference type="ARBA" id="ARBA00022989"/>
    </source>
</evidence>
<keyword evidence="11" id="KW-1185">Reference proteome</keyword>
<dbReference type="GO" id="GO:0016020">
    <property type="term" value="C:membrane"/>
    <property type="evidence" value="ECO:0007669"/>
    <property type="project" value="UniProtKB-SubCell"/>
</dbReference>
<dbReference type="EMBL" id="KZ150171">
    <property type="protein sequence ID" value="PZC72610.1"/>
    <property type="molecule type" value="Genomic_DNA"/>
</dbReference>
<accession>A0A2W1BIN5</accession>
<reference evidence="10 11" key="1">
    <citation type="journal article" date="2017" name="BMC Biol.">
        <title>Genomic innovations, transcriptional plasticity and gene loss underlying the evolution and divergence of two highly polyphagous and invasive Helicoverpa pest species.</title>
        <authorList>
            <person name="Pearce S.L."/>
            <person name="Clarke D.F."/>
            <person name="East P.D."/>
            <person name="Elfekih S."/>
            <person name="Gordon K.H."/>
            <person name="Jermiin L.S."/>
            <person name="McGaughran A."/>
            <person name="Oakeshott J.G."/>
            <person name="Papanikolaou A."/>
            <person name="Perera O.P."/>
            <person name="Rane R.V."/>
            <person name="Richards S."/>
            <person name="Tay W.T."/>
            <person name="Walsh T.K."/>
            <person name="Anderson A."/>
            <person name="Anderson C.J."/>
            <person name="Asgari S."/>
            <person name="Board P.G."/>
            <person name="Bretschneider A."/>
            <person name="Campbell P.M."/>
            <person name="Chertemps T."/>
            <person name="Christeller J.T."/>
            <person name="Coppin C.W."/>
            <person name="Downes S.J."/>
            <person name="Duan G."/>
            <person name="Farnsworth C.A."/>
            <person name="Good R.T."/>
            <person name="Han L.B."/>
            <person name="Han Y.C."/>
            <person name="Hatje K."/>
            <person name="Horne I."/>
            <person name="Huang Y.P."/>
            <person name="Hughes D.S."/>
            <person name="Jacquin-Joly E."/>
            <person name="James W."/>
            <person name="Jhangiani S."/>
            <person name="Kollmar M."/>
            <person name="Kuwar S.S."/>
            <person name="Li S."/>
            <person name="Liu N.Y."/>
            <person name="Maibeche M.T."/>
            <person name="Miller J.R."/>
            <person name="Montagne N."/>
            <person name="Perry T."/>
            <person name="Qu J."/>
            <person name="Song S.V."/>
            <person name="Sutton G.G."/>
            <person name="Vogel H."/>
            <person name="Walenz B.P."/>
            <person name="Xu W."/>
            <person name="Zhang H.J."/>
            <person name="Zou Z."/>
            <person name="Batterham P."/>
            <person name="Edwards O.R."/>
            <person name="Feyereisen R."/>
            <person name="Gibbs R.A."/>
            <person name="Heckel D.G."/>
            <person name="McGrath A."/>
            <person name="Robin C."/>
            <person name="Scherer S.E."/>
            <person name="Worley K.C."/>
            <person name="Wu Y.D."/>
        </authorList>
    </citation>
    <scope>NUCLEOTIDE SEQUENCE [LARGE SCALE GENOMIC DNA]</scope>
    <source>
        <strain evidence="10">Harm_GR_Male_#8</strain>
        <tissue evidence="10">Whole organism</tissue>
    </source>
</reference>
<proteinExistence type="predicted"/>
<keyword evidence="4" id="KW-0552">Olfaction</keyword>
<feature type="transmembrane region" description="Helical" evidence="9">
    <location>
        <begin position="20"/>
        <end position="40"/>
    </location>
</feature>
<evidence type="ECO:0000256" key="4">
    <source>
        <dbReference type="ARBA" id="ARBA00022725"/>
    </source>
</evidence>